<dbReference type="Pfam" id="PF08447">
    <property type="entry name" value="PAS_3"/>
    <property type="match status" value="3"/>
</dbReference>
<dbReference type="FunFam" id="3.30.70.270:FF:000001">
    <property type="entry name" value="Diguanylate cyclase domain protein"/>
    <property type="match status" value="1"/>
</dbReference>
<feature type="domain" description="PAC" evidence="8">
    <location>
        <begin position="749"/>
        <end position="802"/>
    </location>
</feature>
<feature type="transmembrane region" description="Helical" evidence="6">
    <location>
        <begin position="28"/>
        <end position="43"/>
    </location>
</feature>
<evidence type="ECO:0000256" key="1">
    <source>
        <dbReference type="ARBA" id="ARBA00004651"/>
    </source>
</evidence>
<dbReference type="PROSITE" id="PS50883">
    <property type="entry name" value="EAL"/>
    <property type="match status" value="1"/>
</dbReference>
<comment type="subcellular location">
    <subcellularLocation>
        <location evidence="1">Cell membrane</location>
        <topology evidence="1">Multi-pass membrane protein</topology>
    </subcellularLocation>
</comment>
<feature type="domain" description="PAC" evidence="8">
    <location>
        <begin position="619"/>
        <end position="671"/>
    </location>
</feature>
<evidence type="ECO:0000259" key="8">
    <source>
        <dbReference type="PROSITE" id="PS50113"/>
    </source>
</evidence>
<dbReference type="InterPro" id="IPR052155">
    <property type="entry name" value="Biofilm_reg_signaling"/>
</dbReference>
<dbReference type="CDD" id="cd00130">
    <property type="entry name" value="PAS"/>
    <property type="match status" value="4"/>
</dbReference>
<feature type="transmembrane region" description="Helical" evidence="6">
    <location>
        <begin position="147"/>
        <end position="165"/>
    </location>
</feature>
<feature type="transmembrane region" description="Helical" evidence="6">
    <location>
        <begin position="186"/>
        <end position="213"/>
    </location>
</feature>
<dbReference type="GO" id="GO:0003824">
    <property type="term" value="F:catalytic activity"/>
    <property type="evidence" value="ECO:0007669"/>
    <property type="project" value="UniProtKB-ARBA"/>
</dbReference>
<dbReference type="InterPro" id="IPR013655">
    <property type="entry name" value="PAS_fold_3"/>
</dbReference>
<dbReference type="InterPro" id="IPR001610">
    <property type="entry name" value="PAC"/>
</dbReference>
<dbReference type="InterPro" id="IPR000014">
    <property type="entry name" value="PAS"/>
</dbReference>
<name>A0AAE3VNA8_9HYPH</name>
<dbReference type="SMART" id="SM00086">
    <property type="entry name" value="PAC"/>
    <property type="match status" value="4"/>
</dbReference>
<dbReference type="GO" id="GO:0006355">
    <property type="term" value="P:regulation of DNA-templated transcription"/>
    <property type="evidence" value="ECO:0007669"/>
    <property type="project" value="InterPro"/>
</dbReference>
<feature type="domain" description="PAS" evidence="7">
    <location>
        <begin position="286"/>
        <end position="356"/>
    </location>
</feature>
<dbReference type="InterPro" id="IPR035965">
    <property type="entry name" value="PAS-like_dom_sf"/>
</dbReference>
<dbReference type="NCBIfam" id="TIGR00229">
    <property type="entry name" value="sensory_box"/>
    <property type="match status" value="4"/>
</dbReference>
<evidence type="ECO:0000259" key="7">
    <source>
        <dbReference type="PROSITE" id="PS50112"/>
    </source>
</evidence>
<dbReference type="PROSITE" id="PS50887">
    <property type="entry name" value="GGDEF"/>
    <property type="match status" value="1"/>
</dbReference>
<dbReference type="SMART" id="SM00267">
    <property type="entry name" value="GGDEF"/>
    <property type="match status" value="1"/>
</dbReference>
<dbReference type="Proteomes" id="UP001229244">
    <property type="component" value="Unassembled WGS sequence"/>
</dbReference>
<evidence type="ECO:0000256" key="3">
    <source>
        <dbReference type="ARBA" id="ARBA00022692"/>
    </source>
</evidence>
<evidence type="ECO:0000313" key="12">
    <source>
        <dbReference type="Proteomes" id="UP001229244"/>
    </source>
</evidence>
<dbReference type="InterPro" id="IPR000160">
    <property type="entry name" value="GGDEF_dom"/>
</dbReference>
<accession>A0AAE3VNA8</accession>
<dbReference type="NCBIfam" id="TIGR00254">
    <property type="entry name" value="GGDEF"/>
    <property type="match status" value="1"/>
</dbReference>
<evidence type="ECO:0000256" key="4">
    <source>
        <dbReference type="ARBA" id="ARBA00022989"/>
    </source>
</evidence>
<feature type="domain" description="PAS" evidence="7">
    <location>
        <begin position="414"/>
        <end position="486"/>
    </location>
</feature>
<dbReference type="SMART" id="SM00052">
    <property type="entry name" value="EAL"/>
    <property type="match status" value="1"/>
</dbReference>
<dbReference type="InterPro" id="IPR029787">
    <property type="entry name" value="Nucleotide_cyclase"/>
</dbReference>
<dbReference type="AlphaFoldDB" id="A0AAE3VNA8"/>
<dbReference type="Pfam" id="PF00563">
    <property type="entry name" value="EAL"/>
    <property type="match status" value="1"/>
</dbReference>
<evidence type="ECO:0000313" key="11">
    <source>
        <dbReference type="EMBL" id="MDQ0314811.1"/>
    </source>
</evidence>
<dbReference type="InterPro" id="IPR001633">
    <property type="entry name" value="EAL_dom"/>
</dbReference>
<dbReference type="Gene3D" id="3.20.20.450">
    <property type="entry name" value="EAL domain"/>
    <property type="match status" value="1"/>
</dbReference>
<dbReference type="Gene3D" id="3.30.70.270">
    <property type="match status" value="1"/>
</dbReference>
<comment type="caution">
    <text evidence="11">The sequence shown here is derived from an EMBL/GenBank/DDBJ whole genome shotgun (WGS) entry which is preliminary data.</text>
</comment>
<dbReference type="SUPFAM" id="SSF55073">
    <property type="entry name" value="Nucleotide cyclase"/>
    <property type="match status" value="1"/>
</dbReference>
<dbReference type="InterPro" id="IPR000700">
    <property type="entry name" value="PAS-assoc_C"/>
</dbReference>
<keyword evidence="5 6" id="KW-0472">Membrane</keyword>
<dbReference type="InterPro" id="IPR035919">
    <property type="entry name" value="EAL_sf"/>
</dbReference>
<dbReference type="CDD" id="cd01948">
    <property type="entry name" value="EAL"/>
    <property type="match status" value="1"/>
</dbReference>
<dbReference type="SUPFAM" id="SSF55785">
    <property type="entry name" value="PYP-like sensor domain (PAS domain)"/>
    <property type="match status" value="4"/>
</dbReference>
<dbReference type="SUPFAM" id="SSF141868">
    <property type="entry name" value="EAL domain-like"/>
    <property type="match status" value="1"/>
</dbReference>
<evidence type="ECO:0000259" key="9">
    <source>
        <dbReference type="PROSITE" id="PS50883"/>
    </source>
</evidence>
<protein>
    <submittedName>
        <fullName evidence="11">Diguanylate cyclase (GGDEF)-like protein/PAS domain S-box-containing protein</fullName>
    </submittedName>
</protein>
<feature type="domain" description="GGDEF" evidence="10">
    <location>
        <begin position="834"/>
        <end position="967"/>
    </location>
</feature>
<dbReference type="PROSITE" id="PS50112">
    <property type="entry name" value="PAS"/>
    <property type="match status" value="4"/>
</dbReference>
<dbReference type="Pfam" id="PF05231">
    <property type="entry name" value="MASE1"/>
    <property type="match status" value="1"/>
</dbReference>
<gene>
    <name evidence="11" type="ORF">J2S73_001248</name>
</gene>
<organism evidence="11 12">
    <name type="scientific">Amorphus orientalis</name>
    <dbReference type="NCBI Taxonomy" id="649198"/>
    <lineage>
        <taxon>Bacteria</taxon>
        <taxon>Pseudomonadati</taxon>
        <taxon>Pseudomonadota</taxon>
        <taxon>Alphaproteobacteria</taxon>
        <taxon>Hyphomicrobiales</taxon>
        <taxon>Amorphaceae</taxon>
        <taxon>Amorphus</taxon>
    </lineage>
</organism>
<sequence length="1241" mass="136644">MKAAAATAAVCFLLALLAIHFYKQPDQTAIIWLTNAVAIGVIVKRGYADTLATAIMVGGAIIGANLVLGTPATTALWLGLANSIEIAITVFLLRRIVSDPSPPLTVSAVTKIILAAVLVGPAVSSPIGAAILSSSIGLGYWDAFATWWIGTAIGSFSLLPPILLFQRSAFLATMDDPRKFNLVTGLLIFTAMVTIISVETFPHPYVLILLPVLFAASRLPPFETALVSSTALIIHWLHGVFIPTHGGEIDAALAAHVALAVAAVSPCIFAIHRSRMALAEQAVRESQAMFSQAMKDSAIGMAIVGLDGSWLKVNDAIPEMLGYSADELYELSFQDITHPDHLDDDLELLNEALQGRRETFRIEKRYIRKDGRVIWALLAVSVVRDQKSGQPRFFISQIEDIDERKRTEAALAESEARWKFALDGSGQAVWDTNLVTGEAYRSPYWYRLLGYEPASEGARAEDWLNLVHPDDRETVQEADRRMLSGETPETHVEIRLLHRSGRWIWVEDRGRVVEWDENGRPVRLIGTHVDISDRKARENDARLARERLELAVQAGQVGIWEINPRTDRISANDRTLEIFGIPRTDFDGSLESFRGRLHPEDRDMVMAAFRIGMSTSEQVALEHRIVRDAGEVRYLKVLAKVVHGADGKPDRIVGTHWDTTEHRKLIDELFQEKERLQITLHSIGDAVITTDAQAKITYINPVAEELTGWKRAEAVGHPISRVFRLVDDETNEPILSPVEECLELLQPVYLREGAILITHDGSRLHVQDSAAPVRANSGELIGAVLVFQDITRTRSLHKELAFAALNDTLTGLPNRLSLERSLEALCAEAKKSADSHALCFLDLDRFKIVNDSAGHVAGDALLIEVGRLLKVTLRPTDLVARIGGDEFALLLRRCPIDKAQEAAERVAAAFRTFAFHWEGRTYDVGASIGIAEIRGSDADPMTVMKEADVACYAAKSAGRGQVSVYTDDGSDAGRHLREINIAADLRSAIEEDRLTLFGQAIVELEPERGAPHRRNVEVLIRMFDRNGDLIAPGAFIPAAERYGLMNTIDRWVISTLLERQVSAFQDDPSLCVSVNLSANSLDDPELWPFVHARILASGVAPERICFEITETAVVQNLASATYFVRSAKELGCRISLDDFGVGLSSFSYLKDFRVDELKIDGSFVRQVSSNRADTQIVKAIIGVGRTLGISSVAEWVENAETLETLRTLGINGVQGYHLGGPKPFAELCRDPELDVRRIVAA</sequence>
<dbReference type="InterPro" id="IPR013767">
    <property type="entry name" value="PAS_fold"/>
</dbReference>
<keyword evidence="2" id="KW-1003">Cell membrane</keyword>
<dbReference type="Gene3D" id="3.30.450.20">
    <property type="entry name" value="PAS domain"/>
    <property type="match status" value="4"/>
</dbReference>
<evidence type="ECO:0000256" key="5">
    <source>
        <dbReference type="ARBA" id="ARBA00023136"/>
    </source>
</evidence>
<dbReference type="Pfam" id="PF00990">
    <property type="entry name" value="GGDEF"/>
    <property type="match status" value="1"/>
</dbReference>
<proteinExistence type="predicted"/>
<evidence type="ECO:0000256" key="6">
    <source>
        <dbReference type="SAM" id="Phobius"/>
    </source>
</evidence>
<feature type="domain" description="EAL" evidence="9">
    <location>
        <begin position="978"/>
        <end position="1235"/>
    </location>
</feature>
<feature type="domain" description="PAC" evidence="8">
    <location>
        <begin position="360"/>
        <end position="413"/>
    </location>
</feature>
<keyword evidence="12" id="KW-1185">Reference proteome</keyword>
<dbReference type="PANTHER" id="PTHR44757:SF4">
    <property type="entry name" value="DIGUANYLATE CYCLASE DGCE-RELATED"/>
    <property type="match status" value="1"/>
</dbReference>
<dbReference type="RefSeq" id="WP_306884598.1">
    <property type="nucleotide sequence ID" value="NZ_JAUSUL010000001.1"/>
</dbReference>
<evidence type="ECO:0000256" key="2">
    <source>
        <dbReference type="ARBA" id="ARBA00022475"/>
    </source>
</evidence>
<evidence type="ECO:0000259" key="10">
    <source>
        <dbReference type="PROSITE" id="PS50887"/>
    </source>
</evidence>
<dbReference type="CDD" id="cd01949">
    <property type="entry name" value="GGDEF"/>
    <property type="match status" value="1"/>
</dbReference>
<dbReference type="GO" id="GO:0005886">
    <property type="term" value="C:plasma membrane"/>
    <property type="evidence" value="ECO:0007669"/>
    <property type="project" value="UniProtKB-SubCell"/>
</dbReference>
<dbReference type="SMART" id="SM00091">
    <property type="entry name" value="PAS"/>
    <property type="match status" value="4"/>
</dbReference>
<feature type="domain" description="PAC" evidence="8">
    <location>
        <begin position="490"/>
        <end position="543"/>
    </location>
</feature>
<dbReference type="EMBL" id="JAUSUL010000001">
    <property type="protein sequence ID" value="MDQ0314811.1"/>
    <property type="molecule type" value="Genomic_DNA"/>
</dbReference>
<dbReference type="Gene3D" id="2.10.70.100">
    <property type="match status" value="1"/>
</dbReference>
<dbReference type="PROSITE" id="PS50113">
    <property type="entry name" value="PAC"/>
    <property type="match status" value="4"/>
</dbReference>
<dbReference type="PANTHER" id="PTHR44757">
    <property type="entry name" value="DIGUANYLATE CYCLASE DGCP"/>
    <property type="match status" value="1"/>
</dbReference>
<keyword evidence="3 6" id="KW-0812">Transmembrane</keyword>
<feature type="transmembrane region" description="Helical" evidence="6">
    <location>
        <begin position="113"/>
        <end position="141"/>
    </location>
</feature>
<keyword evidence="4 6" id="KW-1133">Transmembrane helix</keyword>
<feature type="domain" description="PAS" evidence="7">
    <location>
        <begin position="544"/>
        <end position="616"/>
    </location>
</feature>
<feature type="domain" description="PAS" evidence="7">
    <location>
        <begin position="672"/>
        <end position="743"/>
    </location>
</feature>
<dbReference type="InterPro" id="IPR007895">
    <property type="entry name" value="MASE1"/>
</dbReference>
<dbReference type="InterPro" id="IPR043128">
    <property type="entry name" value="Rev_trsase/Diguanyl_cyclase"/>
</dbReference>
<reference evidence="11" key="1">
    <citation type="submission" date="2023-07" db="EMBL/GenBank/DDBJ databases">
        <title>Genomic Encyclopedia of Type Strains, Phase IV (KMG-IV): sequencing the most valuable type-strain genomes for metagenomic binning, comparative biology and taxonomic classification.</title>
        <authorList>
            <person name="Goeker M."/>
        </authorList>
    </citation>
    <scope>NUCLEOTIDE SEQUENCE</scope>
    <source>
        <strain evidence="11">DSM 21202</strain>
    </source>
</reference>
<dbReference type="Pfam" id="PF00989">
    <property type="entry name" value="PAS"/>
    <property type="match status" value="1"/>
</dbReference>